<dbReference type="InterPro" id="IPR017452">
    <property type="entry name" value="GPCR_Rhodpsn_7TM"/>
</dbReference>
<dbReference type="AlphaFoldDB" id="A0AAE1Q7G4"/>
<dbReference type="InterPro" id="IPR000276">
    <property type="entry name" value="GPCR_Rhodpsn"/>
</dbReference>
<keyword evidence="3" id="KW-1003">Cell membrane</keyword>
<evidence type="ECO:0000256" key="6">
    <source>
        <dbReference type="ARBA" id="ARBA00023040"/>
    </source>
</evidence>
<feature type="compositionally biased region" description="Polar residues" evidence="11">
    <location>
        <begin position="194"/>
        <end position="222"/>
    </location>
</feature>
<keyword evidence="4 12" id="KW-0812">Transmembrane</keyword>
<evidence type="ECO:0000256" key="3">
    <source>
        <dbReference type="ARBA" id="ARBA00022475"/>
    </source>
</evidence>
<feature type="compositionally biased region" description="Polar residues" evidence="11">
    <location>
        <begin position="833"/>
        <end position="854"/>
    </location>
</feature>
<evidence type="ECO:0000259" key="13">
    <source>
        <dbReference type="PROSITE" id="PS50262"/>
    </source>
</evidence>
<feature type="compositionally biased region" description="Polar residues" evidence="11">
    <location>
        <begin position="78"/>
        <end position="87"/>
    </location>
</feature>
<reference evidence="14" key="1">
    <citation type="submission" date="2023-11" db="EMBL/GenBank/DDBJ databases">
        <title>Genome assemblies of two species of porcelain crab, Petrolisthes cinctipes and Petrolisthes manimaculis (Anomura: Porcellanidae).</title>
        <authorList>
            <person name="Angst P."/>
        </authorList>
    </citation>
    <scope>NUCLEOTIDE SEQUENCE</scope>
    <source>
        <strain evidence="14">PB745_02</strain>
        <tissue evidence="14">Gill</tissue>
    </source>
</reference>
<feature type="region of interest" description="Disordered" evidence="11">
    <location>
        <begin position="116"/>
        <end position="147"/>
    </location>
</feature>
<evidence type="ECO:0000256" key="7">
    <source>
        <dbReference type="ARBA" id="ARBA00023136"/>
    </source>
</evidence>
<organism evidence="14 15">
    <name type="scientific">Petrolisthes manimaculis</name>
    <dbReference type="NCBI Taxonomy" id="1843537"/>
    <lineage>
        <taxon>Eukaryota</taxon>
        <taxon>Metazoa</taxon>
        <taxon>Ecdysozoa</taxon>
        <taxon>Arthropoda</taxon>
        <taxon>Crustacea</taxon>
        <taxon>Multicrustacea</taxon>
        <taxon>Malacostraca</taxon>
        <taxon>Eumalacostraca</taxon>
        <taxon>Eucarida</taxon>
        <taxon>Decapoda</taxon>
        <taxon>Pleocyemata</taxon>
        <taxon>Anomura</taxon>
        <taxon>Galatheoidea</taxon>
        <taxon>Porcellanidae</taxon>
        <taxon>Petrolisthes</taxon>
    </lineage>
</organism>
<evidence type="ECO:0000256" key="10">
    <source>
        <dbReference type="ARBA" id="ARBA00023224"/>
    </source>
</evidence>
<evidence type="ECO:0000256" key="1">
    <source>
        <dbReference type="ARBA" id="ARBA00004651"/>
    </source>
</evidence>
<dbReference type="Gene3D" id="1.20.1070.10">
    <property type="entry name" value="Rhodopsin 7-helix transmembrane proteins"/>
    <property type="match status" value="1"/>
</dbReference>
<evidence type="ECO:0000256" key="12">
    <source>
        <dbReference type="SAM" id="Phobius"/>
    </source>
</evidence>
<dbReference type="Pfam" id="PF00001">
    <property type="entry name" value="7tm_1"/>
    <property type="match status" value="1"/>
</dbReference>
<feature type="domain" description="G-protein coupled receptors family 1 profile" evidence="13">
    <location>
        <begin position="342"/>
        <end position="455"/>
    </location>
</feature>
<keyword evidence="7 12" id="KW-0472">Membrane</keyword>
<feature type="region of interest" description="Disordered" evidence="11">
    <location>
        <begin position="502"/>
        <end position="524"/>
    </location>
</feature>
<accession>A0AAE1Q7G4</accession>
<evidence type="ECO:0000313" key="14">
    <source>
        <dbReference type="EMBL" id="KAK4321331.1"/>
    </source>
</evidence>
<comment type="caution">
    <text evidence="14">The sequence shown here is derived from an EMBL/GenBank/DDBJ whole genome shotgun (WGS) entry which is preliminary data.</text>
</comment>
<keyword evidence="5 12" id="KW-1133">Transmembrane helix</keyword>
<name>A0AAE1Q7G4_9EUCA</name>
<protein>
    <recommendedName>
        <fullName evidence="13">G-protein coupled receptors family 1 profile domain-containing protein</fullName>
    </recommendedName>
</protein>
<dbReference type="GO" id="GO:0004930">
    <property type="term" value="F:G protein-coupled receptor activity"/>
    <property type="evidence" value="ECO:0007669"/>
    <property type="project" value="UniProtKB-KW"/>
</dbReference>
<dbReference type="GO" id="GO:0007189">
    <property type="term" value="P:adenylate cyclase-activating G protein-coupled receptor signaling pathway"/>
    <property type="evidence" value="ECO:0007669"/>
    <property type="project" value="TreeGrafter"/>
</dbReference>
<comment type="subcellular location">
    <subcellularLocation>
        <location evidence="1">Cell membrane</location>
        <topology evidence="1">Multi-pass membrane protein</topology>
    </subcellularLocation>
</comment>
<keyword evidence="8" id="KW-0675">Receptor</keyword>
<feature type="compositionally biased region" description="Polar residues" evidence="11">
    <location>
        <begin position="629"/>
        <end position="657"/>
    </location>
</feature>
<sequence>MNSNNRQRFNTRSSSRYDSNRSSTNTNLANQLQIPRWNLSRSTSSELHQSSPLPSPSHHHDDIQLSLSPFSNHHYHSLEQSDNSPLQHSHHQEENLHHYLLRLQFEGALKKSLEEITDTNRDKDGHSKTGNDKTTEKMKNTSGGKINNESKYKVTIADNTNVVESNTKLNTNKGLLASKTKDAGFDKNAIKLQLTRTIPSDTPTEQSQGEDTTKYGNKSVSRSPEEKTRSPVADDESETSNKSPAKGDDECVKRKEEACGVPEKQCGNQQDSHQQHQVPPLMCTRDRTPSIKVEAESDHHCYREWLSPLTTSSPVASYTTLAPPTSTPRAATQQAERWGRVLLRKMTRKKQKRRGTQHKKKGKMRSPTRPASEAGSRRGSSLSHVLYQVTHASRREVKAAKSLSIIVLFFMISWFPLYTINCVQAFCKNCPVPESLMFFTIILTHLNSAINPFLYAYHMNDFRQALKRFLVQYVLRKPVDDVFNRSMASAHHYSTHHRVNVGESPHFHTPHSHTPHSGSPLPGTPLDELRSRTSTLGNCGQWQYNSRGIYVSPSHPSSPALMTVGRSTLIEPFRPRAATFTSLTAQAHTKTPAASRDSFSQPLLSPPMILKPYATQQQHSLTTKQATISNSPYSTQTHQHLSTQPYYTTTPDPISHSQHTEDKELTDTNTKTTQKTDSKGIRVPESACDGEACCDTEKTYITEATNVTRAPQAMSEERQARDPQSPTFFIYCSSQSLNTDIRTKETMIGPSVFVTDSDKQCEKSDCEINCCEVQGDTMELCQGNKPQSTPSIISNCPNQSKEEDTLHITEKNEGAEVEESCTLQKHSKEDTAENGSHFSLVQNTQAVRSRTPCSTKLMPNGSSCGITASSAYKHKNSKEDTASEQLAYLPTPTKTLHNQLYTSTTDWKTGSTQSQDNKGSDSTLPLLVNIDPHMQQGLHKPIATEETASTKPLDENSPTRSLLPRELSKYLPKILQRQKGSKSGRRGNSWWSDVMRNKSYHGLSLEIKPTDHVKRAQSISGAIES</sequence>
<evidence type="ECO:0000256" key="2">
    <source>
        <dbReference type="ARBA" id="ARBA00010663"/>
    </source>
</evidence>
<keyword evidence="15" id="KW-1185">Reference proteome</keyword>
<dbReference type="PANTHER" id="PTHR24246:SF27">
    <property type="entry name" value="ADENOSINE RECEPTOR, ISOFORM A"/>
    <property type="match status" value="1"/>
</dbReference>
<evidence type="ECO:0000313" key="15">
    <source>
        <dbReference type="Proteomes" id="UP001292094"/>
    </source>
</evidence>
<feature type="region of interest" description="Disordered" evidence="11">
    <location>
        <begin position="74"/>
        <end position="93"/>
    </location>
</feature>
<dbReference type="SUPFAM" id="SSF81321">
    <property type="entry name" value="Family A G protein-coupled receptor-like"/>
    <property type="match status" value="1"/>
</dbReference>
<dbReference type="EMBL" id="JAWZYT010000599">
    <property type="protein sequence ID" value="KAK4321331.1"/>
    <property type="molecule type" value="Genomic_DNA"/>
</dbReference>
<dbReference type="PRINTS" id="PR00237">
    <property type="entry name" value="GPCRRHODOPSN"/>
</dbReference>
<evidence type="ECO:0000256" key="4">
    <source>
        <dbReference type="ARBA" id="ARBA00022692"/>
    </source>
</evidence>
<keyword evidence="6" id="KW-0297">G-protein coupled receptor</keyword>
<dbReference type="PROSITE" id="PS50262">
    <property type="entry name" value="G_PROTEIN_RECEP_F1_2"/>
    <property type="match status" value="1"/>
</dbReference>
<feature type="region of interest" description="Disordered" evidence="11">
    <location>
        <begin position="629"/>
        <end position="678"/>
    </location>
</feature>
<evidence type="ECO:0000256" key="5">
    <source>
        <dbReference type="ARBA" id="ARBA00022989"/>
    </source>
</evidence>
<feature type="compositionally biased region" description="Low complexity" evidence="11">
    <location>
        <begin position="10"/>
        <end position="27"/>
    </location>
</feature>
<feature type="compositionally biased region" description="Basic and acidic residues" evidence="11">
    <location>
        <begin position="116"/>
        <end position="139"/>
    </location>
</feature>
<gene>
    <name evidence="14" type="ORF">Pmani_007851</name>
</gene>
<feature type="region of interest" description="Disordered" evidence="11">
    <location>
        <begin position="346"/>
        <end position="379"/>
    </location>
</feature>
<evidence type="ECO:0000256" key="11">
    <source>
        <dbReference type="SAM" id="MobiDB-lite"/>
    </source>
</evidence>
<feature type="region of interest" description="Disordered" evidence="11">
    <location>
        <begin position="827"/>
        <end position="854"/>
    </location>
</feature>
<feature type="compositionally biased region" description="Polar residues" evidence="11">
    <location>
        <begin position="28"/>
        <end position="43"/>
    </location>
</feature>
<evidence type="ECO:0000256" key="9">
    <source>
        <dbReference type="ARBA" id="ARBA00023180"/>
    </source>
</evidence>
<dbReference type="GO" id="GO:0001973">
    <property type="term" value="P:G protein-coupled adenosine receptor signaling pathway"/>
    <property type="evidence" value="ECO:0007669"/>
    <property type="project" value="TreeGrafter"/>
</dbReference>
<keyword evidence="9" id="KW-0325">Glycoprotein</keyword>
<dbReference type="Proteomes" id="UP001292094">
    <property type="component" value="Unassembled WGS sequence"/>
</dbReference>
<keyword evidence="10" id="KW-0807">Transducer</keyword>
<dbReference type="PANTHER" id="PTHR24246">
    <property type="entry name" value="OLFACTORY RECEPTOR AND ADENOSINE RECEPTOR"/>
    <property type="match status" value="1"/>
</dbReference>
<evidence type="ECO:0000256" key="8">
    <source>
        <dbReference type="ARBA" id="ARBA00023170"/>
    </source>
</evidence>
<dbReference type="GO" id="GO:0005886">
    <property type="term" value="C:plasma membrane"/>
    <property type="evidence" value="ECO:0007669"/>
    <property type="project" value="UniProtKB-SubCell"/>
</dbReference>
<comment type="similarity">
    <text evidence="2">Belongs to the G-protein coupled receptor 1 family.</text>
</comment>
<proteinExistence type="inferred from homology"/>
<feature type="transmembrane region" description="Helical" evidence="12">
    <location>
        <begin position="403"/>
        <end position="420"/>
    </location>
</feature>
<feature type="region of interest" description="Disordered" evidence="11">
    <location>
        <begin position="194"/>
        <end position="251"/>
    </location>
</feature>
<feature type="compositionally biased region" description="Basic residues" evidence="11">
    <location>
        <begin position="346"/>
        <end position="366"/>
    </location>
</feature>
<feature type="region of interest" description="Disordered" evidence="11">
    <location>
        <begin position="1"/>
        <end position="65"/>
    </location>
</feature>